<dbReference type="RefSeq" id="WP_119970083.1">
    <property type="nucleotide sequence ID" value="NZ_CP032416.1"/>
</dbReference>
<reference evidence="7 8" key="1">
    <citation type="journal article" date="2019" name="Int. J. Syst. Evol. Microbiol.">
        <title>Clostridium fermenticellae sp. nov., isolated from the mud in a fermentation cellar for the production of the Chinese liquor, baijiu.</title>
        <authorList>
            <person name="Xu P.X."/>
            <person name="Chai L.J."/>
            <person name="Qiu T."/>
            <person name="Zhang X.J."/>
            <person name="Lu Z.M."/>
            <person name="Xiao C."/>
            <person name="Wang S.T."/>
            <person name="Shen C.H."/>
            <person name="Shi J.S."/>
            <person name="Xu Z.H."/>
        </authorList>
    </citation>
    <scope>NUCLEOTIDE SEQUENCE [LARGE SCALE GENOMIC DNA]</scope>
    <source>
        <strain evidence="7 8">JN500901</strain>
    </source>
</reference>
<evidence type="ECO:0000256" key="5">
    <source>
        <dbReference type="ARBA" id="ARBA00023136"/>
    </source>
</evidence>
<keyword evidence="3 6" id="KW-0812">Transmembrane</keyword>
<dbReference type="AlphaFoldDB" id="A0A386H131"/>
<dbReference type="Proteomes" id="UP000266301">
    <property type="component" value="Chromosome"/>
</dbReference>
<evidence type="ECO:0000256" key="4">
    <source>
        <dbReference type="ARBA" id="ARBA00022989"/>
    </source>
</evidence>
<evidence type="ECO:0000256" key="6">
    <source>
        <dbReference type="SAM" id="Phobius"/>
    </source>
</evidence>
<keyword evidence="5 6" id="KW-0472">Membrane</keyword>
<feature type="transmembrane region" description="Helical" evidence="6">
    <location>
        <begin position="206"/>
        <end position="227"/>
    </location>
</feature>
<dbReference type="InterPro" id="IPR017039">
    <property type="entry name" value="Virul_fac_BrkB"/>
</dbReference>
<accession>A0A386H131</accession>
<keyword evidence="2" id="KW-1003">Cell membrane</keyword>
<feature type="transmembrane region" description="Helical" evidence="6">
    <location>
        <begin position="233"/>
        <end position="260"/>
    </location>
</feature>
<feature type="transmembrane region" description="Helical" evidence="6">
    <location>
        <begin position="21"/>
        <end position="49"/>
    </location>
</feature>
<feature type="transmembrane region" description="Helical" evidence="6">
    <location>
        <begin position="174"/>
        <end position="194"/>
    </location>
</feature>
<proteinExistence type="predicted"/>
<sequence length="275" mass="31127">MKNISVQCIKNLIFRFFDDDILALSSQLAYGFIFAFFPFMIFLMTLIGYSPISSGNVLDGLDRLLPDEALYLIKTTVIEVVDSRKSNLMSFSLIFTIWSVSSGFDAVIKGINKAYDEKENRSYFKLKLISILFTFELTVMILILIFLLVFGQIIGNSIASKYGFSYQFKVIWNFARYAIIISTTIFIFASLYHYTPSKRLAWSDVMPGSFFATIGLILVSIGFAYYVNTFTNYSLLYGSIGAVIVFLTWLFLMSIIILLGGEINAIFVSKCGTKE</sequence>
<dbReference type="Pfam" id="PF03631">
    <property type="entry name" value="Virul_fac_BrkB"/>
    <property type="match status" value="1"/>
</dbReference>
<evidence type="ECO:0000313" key="7">
    <source>
        <dbReference type="EMBL" id="AYD39374.1"/>
    </source>
</evidence>
<organism evidence="7 8">
    <name type="scientific">Clostridium fermenticellae</name>
    <dbReference type="NCBI Taxonomy" id="2068654"/>
    <lineage>
        <taxon>Bacteria</taxon>
        <taxon>Bacillati</taxon>
        <taxon>Bacillota</taxon>
        <taxon>Clostridia</taxon>
        <taxon>Eubacteriales</taxon>
        <taxon>Clostridiaceae</taxon>
        <taxon>Clostridium</taxon>
    </lineage>
</organism>
<dbReference type="PANTHER" id="PTHR30213">
    <property type="entry name" value="INNER MEMBRANE PROTEIN YHJD"/>
    <property type="match status" value="1"/>
</dbReference>
<dbReference type="OrthoDB" id="9775903at2"/>
<evidence type="ECO:0000313" key="8">
    <source>
        <dbReference type="Proteomes" id="UP000266301"/>
    </source>
</evidence>
<keyword evidence="4 6" id="KW-1133">Transmembrane helix</keyword>
<evidence type="ECO:0000256" key="1">
    <source>
        <dbReference type="ARBA" id="ARBA00004651"/>
    </source>
</evidence>
<feature type="transmembrane region" description="Helical" evidence="6">
    <location>
        <begin position="128"/>
        <end position="154"/>
    </location>
</feature>
<comment type="subcellular location">
    <subcellularLocation>
        <location evidence="1">Cell membrane</location>
        <topology evidence="1">Multi-pass membrane protein</topology>
    </subcellularLocation>
</comment>
<dbReference type="KEGG" id="cfer:D4Z93_01980"/>
<gene>
    <name evidence="7" type="ORF">D4Z93_01980</name>
</gene>
<name>A0A386H131_9CLOT</name>
<keyword evidence="8" id="KW-1185">Reference proteome</keyword>
<dbReference type="PIRSF" id="PIRSF035875">
    <property type="entry name" value="RNase_BN"/>
    <property type="match status" value="1"/>
</dbReference>
<feature type="transmembrane region" description="Helical" evidence="6">
    <location>
        <begin position="88"/>
        <end position="108"/>
    </location>
</feature>
<protein>
    <submittedName>
        <fullName evidence="7">YihY/virulence factor BrkB family protein</fullName>
    </submittedName>
</protein>
<evidence type="ECO:0000256" key="3">
    <source>
        <dbReference type="ARBA" id="ARBA00022692"/>
    </source>
</evidence>
<dbReference type="PANTHER" id="PTHR30213:SF0">
    <property type="entry name" value="UPF0761 MEMBRANE PROTEIN YIHY"/>
    <property type="match status" value="1"/>
</dbReference>
<dbReference type="EMBL" id="CP032416">
    <property type="protein sequence ID" value="AYD39374.1"/>
    <property type="molecule type" value="Genomic_DNA"/>
</dbReference>
<dbReference type="NCBIfam" id="TIGR00765">
    <property type="entry name" value="yihY_not_rbn"/>
    <property type="match status" value="1"/>
</dbReference>
<dbReference type="GO" id="GO:0005886">
    <property type="term" value="C:plasma membrane"/>
    <property type="evidence" value="ECO:0007669"/>
    <property type="project" value="UniProtKB-SubCell"/>
</dbReference>
<evidence type="ECO:0000256" key="2">
    <source>
        <dbReference type="ARBA" id="ARBA00022475"/>
    </source>
</evidence>